<reference evidence="3" key="1">
    <citation type="journal article" date="2018" name="Nat. Microbiol.">
        <title>Leveraging single-cell genomics to expand the fungal tree of life.</title>
        <authorList>
            <person name="Ahrendt S.R."/>
            <person name="Quandt C.A."/>
            <person name="Ciobanu D."/>
            <person name="Clum A."/>
            <person name="Salamov A."/>
            <person name="Andreopoulos B."/>
            <person name="Cheng J.F."/>
            <person name="Woyke T."/>
            <person name="Pelin A."/>
            <person name="Henrissat B."/>
            <person name="Reynolds N.K."/>
            <person name="Benny G.L."/>
            <person name="Smith M.E."/>
            <person name="James T.Y."/>
            <person name="Grigoriev I.V."/>
        </authorList>
    </citation>
    <scope>NUCLEOTIDE SEQUENCE [LARGE SCALE GENOMIC DNA]</scope>
</reference>
<feature type="compositionally biased region" description="Polar residues" evidence="1">
    <location>
        <begin position="203"/>
        <end position="216"/>
    </location>
</feature>
<feature type="compositionally biased region" description="Acidic residues" evidence="1">
    <location>
        <begin position="178"/>
        <end position="188"/>
    </location>
</feature>
<protein>
    <submittedName>
        <fullName evidence="2">Uncharacterized protein</fullName>
    </submittedName>
</protein>
<feature type="compositionally biased region" description="Basic and acidic residues" evidence="1">
    <location>
        <begin position="111"/>
        <end position="131"/>
    </location>
</feature>
<dbReference type="Proteomes" id="UP000269721">
    <property type="component" value="Unassembled WGS sequence"/>
</dbReference>
<gene>
    <name evidence="2" type="ORF">BDK51DRAFT_40389</name>
</gene>
<evidence type="ECO:0000313" key="3">
    <source>
        <dbReference type="Proteomes" id="UP000269721"/>
    </source>
</evidence>
<proteinExistence type="predicted"/>
<keyword evidence="3" id="KW-1185">Reference proteome</keyword>
<feature type="region of interest" description="Disordered" evidence="1">
    <location>
        <begin position="281"/>
        <end position="302"/>
    </location>
</feature>
<dbReference type="AlphaFoldDB" id="A0A4P9W9V1"/>
<evidence type="ECO:0000313" key="2">
    <source>
        <dbReference type="EMBL" id="RKO88263.1"/>
    </source>
</evidence>
<feature type="compositionally biased region" description="Low complexity" evidence="1">
    <location>
        <begin position="1"/>
        <end position="11"/>
    </location>
</feature>
<feature type="compositionally biased region" description="Low complexity" evidence="1">
    <location>
        <begin position="227"/>
        <end position="251"/>
    </location>
</feature>
<name>A0A4P9W9V1_9FUNG</name>
<dbReference type="EMBL" id="KZ996831">
    <property type="protein sequence ID" value="RKO88263.1"/>
    <property type="molecule type" value="Genomic_DNA"/>
</dbReference>
<feature type="compositionally biased region" description="Polar residues" evidence="1">
    <location>
        <begin position="153"/>
        <end position="168"/>
    </location>
</feature>
<sequence>MSSSRNNRVSVGNQTSEDDSRPASSNPAAVPHRTTAVRFQFAAPPSFLANPQPAQSGSSSSSTIHEAAPARPPAFTFGFGFPEAHAGTHRHAYPHAGGASEPHPTGFPSRVPDRPNEHTADTENGDEDMRTHRAGPGMTFIFGNIPQGPPSGNPANQQPGENNASQTARIFFGGFSDSGDEDDEDESENGGAHPEDQQQQQQGGTETASGNRTVSFTLLLGSGGPSQAGAGTAAGAPGAAQGAGAPSGPDAPHIHGLRPGGLTSGVIEALLNTILAARPRPGNATDPAAGAAPPPAAGVPQTPLTQTSLFLVGFL</sequence>
<evidence type="ECO:0000256" key="1">
    <source>
        <dbReference type="SAM" id="MobiDB-lite"/>
    </source>
</evidence>
<accession>A0A4P9W9V1</accession>
<feature type="compositionally biased region" description="Low complexity" evidence="1">
    <location>
        <begin position="281"/>
        <end position="291"/>
    </location>
</feature>
<organism evidence="2 3">
    <name type="scientific">Blyttiomyces helicus</name>
    <dbReference type="NCBI Taxonomy" id="388810"/>
    <lineage>
        <taxon>Eukaryota</taxon>
        <taxon>Fungi</taxon>
        <taxon>Fungi incertae sedis</taxon>
        <taxon>Chytridiomycota</taxon>
        <taxon>Chytridiomycota incertae sedis</taxon>
        <taxon>Chytridiomycetes</taxon>
        <taxon>Chytridiomycetes incertae sedis</taxon>
        <taxon>Blyttiomyces</taxon>
    </lineage>
</organism>
<feature type="region of interest" description="Disordered" evidence="1">
    <location>
        <begin position="1"/>
        <end position="259"/>
    </location>
</feature>